<proteinExistence type="predicted"/>
<evidence type="ECO:0000256" key="1">
    <source>
        <dbReference type="SAM" id="MobiDB-lite"/>
    </source>
</evidence>
<accession>A0ABN2QZZ4</accession>
<dbReference type="Proteomes" id="UP001499954">
    <property type="component" value="Unassembled WGS sequence"/>
</dbReference>
<evidence type="ECO:0000313" key="2">
    <source>
        <dbReference type="EMBL" id="GAA1961210.1"/>
    </source>
</evidence>
<feature type="region of interest" description="Disordered" evidence="1">
    <location>
        <begin position="40"/>
        <end position="85"/>
    </location>
</feature>
<name>A0ABN2QZZ4_9MICO</name>
<reference evidence="2 3" key="1">
    <citation type="journal article" date="2019" name="Int. J. Syst. Evol. Microbiol.">
        <title>The Global Catalogue of Microorganisms (GCM) 10K type strain sequencing project: providing services to taxonomists for standard genome sequencing and annotation.</title>
        <authorList>
            <consortium name="The Broad Institute Genomics Platform"/>
            <consortium name="The Broad Institute Genome Sequencing Center for Infectious Disease"/>
            <person name="Wu L."/>
            <person name="Ma J."/>
        </authorList>
    </citation>
    <scope>NUCLEOTIDE SEQUENCE [LARGE SCALE GENOMIC DNA]</scope>
    <source>
        <strain evidence="2 3">JCM 13584</strain>
    </source>
</reference>
<comment type="caution">
    <text evidence="2">The sequence shown here is derived from an EMBL/GenBank/DDBJ whole genome shotgun (WGS) entry which is preliminary data.</text>
</comment>
<keyword evidence="3" id="KW-1185">Reference proteome</keyword>
<dbReference type="EMBL" id="BAAAMK010000008">
    <property type="protein sequence ID" value="GAA1961210.1"/>
    <property type="molecule type" value="Genomic_DNA"/>
</dbReference>
<sequence>MRAFREEHLDSALAVAQQHDRGRVPLIGIIHQCVELAGHAPQSRTVRAKPHPATGPPSGRQEEFAPTGGPIPGNAPPMAPFPSRG</sequence>
<protein>
    <submittedName>
        <fullName evidence="2">Uncharacterized protein</fullName>
    </submittedName>
</protein>
<organism evidence="2 3">
    <name type="scientific">Agromyces allii</name>
    <dbReference type="NCBI Taxonomy" id="393607"/>
    <lineage>
        <taxon>Bacteria</taxon>
        <taxon>Bacillati</taxon>
        <taxon>Actinomycetota</taxon>
        <taxon>Actinomycetes</taxon>
        <taxon>Micrococcales</taxon>
        <taxon>Microbacteriaceae</taxon>
        <taxon>Agromyces</taxon>
    </lineage>
</organism>
<gene>
    <name evidence="2" type="ORF">GCM10009717_29940</name>
</gene>
<feature type="compositionally biased region" description="Pro residues" evidence="1">
    <location>
        <begin position="73"/>
        <end position="85"/>
    </location>
</feature>
<evidence type="ECO:0000313" key="3">
    <source>
        <dbReference type="Proteomes" id="UP001499954"/>
    </source>
</evidence>